<dbReference type="PATRIC" id="fig|1121939.11.peg.2401"/>
<feature type="chain" id="PRO_5004498316" evidence="2">
    <location>
        <begin position="24"/>
        <end position="170"/>
    </location>
</feature>
<dbReference type="OrthoDB" id="6182585at2"/>
<dbReference type="EMBL" id="ASTJ01000026">
    <property type="protein sequence ID" value="EPC02240.1"/>
    <property type="molecule type" value="Genomic_DNA"/>
</dbReference>
<keyword evidence="2" id="KW-0732">Signal</keyword>
<dbReference type="RefSeq" id="WP_016416911.1">
    <property type="nucleotide sequence ID" value="NZ_AUAB01000045.1"/>
</dbReference>
<evidence type="ECO:0000313" key="4">
    <source>
        <dbReference type="Proteomes" id="UP000014463"/>
    </source>
</evidence>
<dbReference type="Gene3D" id="2.30.30.240">
    <property type="entry name" value="PRC-barrel domain"/>
    <property type="match status" value="1"/>
</dbReference>
<sequence>MRKTLLIIGTTLTTIGFMTNVHAAEGPQGLYSADAILDANAYQSSNQQERVGDVEDILLDDDMRVQALVIETGATLGMGGREIVVNNDHYRLETSSENAGDTEHRVIIDATADELEQMPEYNASWWNETRQQAREAWEATQEGAESAWQRTREGAEQAADTIEESIRGNE</sequence>
<protein>
    <submittedName>
        <fullName evidence="3">Uncharacterized protein</fullName>
    </submittedName>
</protein>
<accession>S2KJV5</accession>
<evidence type="ECO:0000313" key="3">
    <source>
        <dbReference type="EMBL" id="EPC02240.1"/>
    </source>
</evidence>
<dbReference type="Proteomes" id="UP000014463">
    <property type="component" value="Unassembled WGS sequence"/>
</dbReference>
<dbReference type="InterPro" id="IPR011033">
    <property type="entry name" value="PRC_barrel-like_sf"/>
</dbReference>
<comment type="caution">
    <text evidence="3">The sequence shown here is derived from an EMBL/GenBank/DDBJ whole genome shotgun (WGS) entry which is preliminary data.</text>
</comment>
<dbReference type="STRING" id="1121939.L861_16150"/>
<dbReference type="PANTHER" id="PTHR36505:SF1">
    <property type="entry name" value="BLR1072 PROTEIN"/>
    <property type="match status" value="1"/>
</dbReference>
<gene>
    <name evidence="3" type="ORF">L861_16150</name>
</gene>
<feature type="region of interest" description="Disordered" evidence="1">
    <location>
        <begin position="132"/>
        <end position="170"/>
    </location>
</feature>
<evidence type="ECO:0000256" key="1">
    <source>
        <dbReference type="SAM" id="MobiDB-lite"/>
    </source>
</evidence>
<reference evidence="3 4" key="1">
    <citation type="journal article" date="2013" name="Genome Announc.">
        <title>Draft genome sequence of the moderately halophilic gammaproteobacterium Halomonas anticariensis FP35.</title>
        <authorList>
            <person name="Tahrioui A."/>
            <person name="Quesada E."/>
            <person name="Llamas I."/>
        </authorList>
    </citation>
    <scope>NUCLEOTIDE SEQUENCE [LARGE SCALE GENOMIC DNA]</scope>
    <source>
        <strain evidence="4">DSM 16096 / CECT 5854 / LMG 22089 / FP35</strain>
    </source>
</reference>
<name>S2KJV5_LITA3</name>
<dbReference type="SUPFAM" id="SSF50346">
    <property type="entry name" value="PRC-barrel domain"/>
    <property type="match status" value="1"/>
</dbReference>
<feature type="signal peptide" evidence="2">
    <location>
        <begin position="1"/>
        <end position="23"/>
    </location>
</feature>
<proteinExistence type="predicted"/>
<dbReference type="AlphaFoldDB" id="S2KJV5"/>
<dbReference type="eggNOG" id="ENOG5032UQ9">
    <property type="taxonomic scope" value="Bacteria"/>
</dbReference>
<evidence type="ECO:0000256" key="2">
    <source>
        <dbReference type="SAM" id="SignalP"/>
    </source>
</evidence>
<keyword evidence="4" id="KW-1185">Reference proteome</keyword>
<dbReference type="PANTHER" id="PTHR36505">
    <property type="entry name" value="BLR1072 PROTEIN"/>
    <property type="match status" value="1"/>
</dbReference>
<organism evidence="3 4">
    <name type="scientific">Litchfieldella anticariensis (strain DSM 16096 / CECT 5854 / CIP 108499 / LMG 22089 / FP35)</name>
    <name type="common">Halomonas anticariensis</name>
    <dbReference type="NCBI Taxonomy" id="1121939"/>
    <lineage>
        <taxon>Bacteria</taxon>
        <taxon>Pseudomonadati</taxon>
        <taxon>Pseudomonadota</taxon>
        <taxon>Gammaproteobacteria</taxon>
        <taxon>Oceanospirillales</taxon>
        <taxon>Halomonadaceae</taxon>
        <taxon>Litchfieldella</taxon>
    </lineage>
</organism>